<evidence type="ECO:0000256" key="1">
    <source>
        <dbReference type="SAM" id="SignalP"/>
    </source>
</evidence>
<proteinExistence type="predicted"/>
<organism evidence="2">
    <name type="scientific">Anopheles braziliensis</name>
    <dbReference type="NCBI Taxonomy" id="58242"/>
    <lineage>
        <taxon>Eukaryota</taxon>
        <taxon>Metazoa</taxon>
        <taxon>Ecdysozoa</taxon>
        <taxon>Arthropoda</taxon>
        <taxon>Hexapoda</taxon>
        <taxon>Insecta</taxon>
        <taxon>Pterygota</taxon>
        <taxon>Neoptera</taxon>
        <taxon>Endopterygota</taxon>
        <taxon>Diptera</taxon>
        <taxon>Nematocera</taxon>
        <taxon>Culicoidea</taxon>
        <taxon>Culicidae</taxon>
        <taxon>Anophelinae</taxon>
        <taxon>Anopheles</taxon>
    </lineage>
</organism>
<feature type="signal peptide" evidence="1">
    <location>
        <begin position="1"/>
        <end position="18"/>
    </location>
</feature>
<evidence type="ECO:0000313" key="2">
    <source>
        <dbReference type="EMBL" id="MBW31288.1"/>
    </source>
</evidence>
<dbReference type="EMBL" id="GGFM01010537">
    <property type="protein sequence ID" value="MBW31288.1"/>
    <property type="molecule type" value="Transcribed_RNA"/>
</dbReference>
<dbReference type="AlphaFoldDB" id="A0A2M3ZSE3"/>
<name>A0A2M3ZSE3_9DIPT</name>
<sequence length="76" mass="8049">MLGFVLLHFARFAHIGAATMGFPRVTPLLVAFGDDELAGEDGSTLCITQGSRRPNSGADFGLTFTSNCTLVTTVTR</sequence>
<reference evidence="2" key="1">
    <citation type="submission" date="2018-01" db="EMBL/GenBank/DDBJ databases">
        <title>An insight into the sialome of Amazonian anophelines.</title>
        <authorList>
            <person name="Ribeiro J.M."/>
            <person name="Scarpassa V."/>
            <person name="Calvo E."/>
        </authorList>
    </citation>
    <scope>NUCLEOTIDE SEQUENCE</scope>
    <source>
        <tissue evidence="2">Salivary glands</tissue>
    </source>
</reference>
<feature type="chain" id="PRO_5014947597" evidence="1">
    <location>
        <begin position="19"/>
        <end position="76"/>
    </location>
</feature>
<keyword evidence="1" id="KW-0732">Signal</keyword>
<accession>A0A2M3ZSE3</accession>
<protein>
    <submittedName>
        <fullName evidence="2">Putative secreted peptide</fullName>
    </submittedName>
</protein>